<proteinExistence type="predicted"/>
<evidence type="ECO:0000313" key="2">
    <source>
        <dbReference type="EMBL" id="RYB96986.1"/>
    </source>
</evidence>
<evidence type="ECO:0000313" key="3">
    <source>
        <dbReference type="Proteomes" id="UP000291088"/>
    </source>
</evidence>
<feature type="transmembrane region" description="Helical" evidence="1">
    <location>
        <begin position="79"/>
        <end position="103"/>
    </location>
</feature>
<protein>
    <recommendedName>
        <fullName evidence="4">Transmembrane protein</fullName>
    </recommendedName>
</protein>
<comment type="caution">
    <text evidence="2">The sequence shown here is derived from an EMBL/GenBank/DDBJ whole genome shotgun (WGS) entry which is preliminary data.</text>
</comment>
<dbReference type="OrthoDB" id="8304878at2"/>
<organism evidence="2 3">
    <name type="scientific">Ciceribacter ferrooxidans</name>
    <dbReference type="NCBI Taxonomy" id="2509717"/>
    <lineage>
        <taxon>Bacteria</taxon>
        <taxon>Pseudomonadati</taxon>
        <taxon>Pseudomonadota</taxon>
        <taxon>Alphaproteobacteria</taxon>
        <taxon>Hyphomicrobiales</taxon>
        <taxon>Rhizobiaceae</taxon>
        <taxon>Ciceribacter</taxon>
    </lineage>
</organism>
<evidence type="ECO:0000256" key="1">
    <source>
        <dbReference type="SAM" id="Phobius"/>
    </source>
</evidence>
<reference evidence="2 3" key="1">
    <citation type="submission" date="2019-01" db="EMBL/GenBank/DDBJ databases">
        <authorList>
            <person name="Deng T."/>
        </authorList>
    </citation>
    <scope>NUCLEOTIDE SEQUENCE [LARGE SCALE GENOMIC DNA]</scope>
    <source>
        <strain evidence="2 3">F8825</strain>
    </source>
</reference>
<feature type="transmembrane region" description="Helical" evidence="1">
    <location>
        <begin position="112"/>
        <end position="136"/>
    </location>
</feature>
<feature type="transmembrane region" description="Helical" evidence="1">
    <location>
        <begin position="156"/>
        <end position="177"/>
    </location>
</feature>
<gene>
    <name evidence="2" type="ORF">EUU22_23580</name>
</gene>
<dbReference type="EMBL" id="SDVB01000391">
    <property type="protein sequence ID" value="RYB96986.1"/>
    <property type="molecule type" value="Genomic_DNA"/>
</dbReference>
<keyword evidence="1" id="KW-1133">Transmembrane helix</keyword>
<keyword evidence="1" id="KW-0812">Transmembrane</keyword>
<evidence type="ECO:0008006" key="4">
    <source>
        <dbReference type="Google" id="ProtNLM"/>
    </source>
</evidence>
<dbReference type="RefSeq" id="WP_129334416.1">
    <property type="nucleotide sequence ID" value="NZ_SDVB01000391.1"/>
</dbReference>
<accession>A0A4Q2S5P5</accession>
<dbReference type="AlphaFoldDB" id="A0A4Q2S5P5"/>
<sequence length="185" mass="20358">MGTNKVILLLLALSGALVAWMFFGLDPEFRHLSGAGGFLDARLSGYEADAVRGLQAALADPARAEARDLLQLMYLGPDLVLPFALTLSLCLLFRGYAPGVVLYGRRLDVRHAWLLCLLPIAYGVFDYLENFGFLSYFPPAEPGPWLAENLPNVLPWVTRVKFVLLFVSALLALRVTVFSGRSDGR</sequence>
<name>A0A4Q2S5P5_9HYPH</name>
<keyword evidence="3" id="KW-1185">Reference proteome</keyword>
<keyword evidence="1" id="KW-0472">Membrane</keyword>
<dbReference type="Proteomes" id="UP000291088">
    <property type="component" value="Unassembled WGS sequence"/>
</dbReference>